<evidence type="ECO:0000256" key="6">
    <source>
        <dbReference type="SAM" id="MobiDB-lite"/>
    </source>
</evidence>
<name>A0A388LLM4_CHABU</name>
<keyword evidence="4 7" id="KW-1133">Transmembrane helix</keyword>
<gene>
    <name evidence="8" type="ORF">CBR_g36743</name>
</gene>
<evidence type="ECO:0000256" key="7">
    <source>
        <dbReference type="SAM" id="Phobius"/>
    </source>
</evidence>
<dbReference type="GO" id="GO:0005384">
    <property type="term" value="F:manganese ion transmembrane transporter activity"/>
    <property type="evidence" value="ECO:0007669"/>
    <property type="project" value="TreeGrafter"/>
</dbReference>
<comment type="caution">
    <text evidence="8">The sequence shown here is derived from an EMBL/GenBank/DDBJ whole genome shotgun (WGS) entry which is preliminary data.</text>
</comment>
<feature type="transmembrane region" description="Helical" evidence="7">
    <location>
        <begin position="219"/>
        <end position="242"/>
    </location>
</feature>
<sequence length="402" mass="43438">MENGLRKYVYLLRTIMCLSLLISVASIPHAGAFDRGEDAQRVAGEGLFRRGVEHPLRQQERNVPRQGKLLFDRREQRKAFSHGAHVNGEEEDNAFPHGQHVNGDQGGKKAFPHDRRNGDDEEEAFPHGQDVNGDHGDEMNEDGGEEVIGDDGRGDGGWSGGRDRRVVINTEEGSGGAGGGGGGLVDGFLTSLCIIVVSEIGDETFIIAALMAMRHPRGIVLAGGLAALFLMTILSTALGFVVPNLISRKHTNNAATILYTFFGLRLLYIAWKADSKGSTEKEVEEVEDKLEGGVGTRASHKKSVLRAIAARFCTPIFLESFVLIFLAEWGDRSQIATIALASHKDPIGVTLGAFLGHFICTSFAVVGGRLLAVKISQRSVATIGSFLFIAFAVHSYVHPPLE</sequence>
<dbReference type="OrthoDB" id="442680at2759"/>
<dbReference type="GO" id="GO:0032468">
    <property type="term" value="P:Golgi calcium ion homeostasis"/>
    <property type="evidence" value="ECO:0007669"/>
    <property type="project" value="TreeGrafter"/>
</dbReference>
<feature type="transmembrane region" description="Helical" evidence="7">
    <location>
        <begin position="347"/>
        <end position="367"/>
    </location>
</feature>
<dbReference type="GO" id="GO:0005388">
    <property type="term" value="F:P-type calcium transporter activity"/>
    <property type="evidence" value="ECO:0007669"/>
    <property type="project" value="EnsemblPlants"/>
</dbReference>
<feature type="transmembrane region" description="Helical" evidence="7">
    <location>
        <begin position="12"/>
        <end position="33"/>
    </location>
</feature>
<feature type="compositionally biased region" description="Acidic residues" evidence="6">
    <location>
        <begin position="139"/>
        <end position="149"/>
    </location>
</feature>
<evidence type="ECO:0000313" key="8">
    <source>
        <dbReference type="EMBL" id="GBG83125.1"/>
    </source>
</evidence>
<accession>A0A388LLM4</accession>
<evidence type="ECO:0000256" key="4">
    <source>
        <dbReference type="ARBA" id="ARBA00022989"/>
    </source>
</evidence>
<reference evidence="8 9" key="1">
    <citation type="journal article" date="2018" name="Cell">
        <title>The Chara Genome: Secondary Complexity and Implications for Plant Terrestrialization.</title>
        <authorList>
            <person name="Nishiyama T."/>
            <person name="Sakayama H."/>
            <person name="Vries J.D."/>
            <person name="Buschmann H."/>
            <person name="Saint-Marcoux D."/>
            <person name="Ullrich K.K."/>
            <person name="Haas F.B."/>
            <person name="Vanderstraeten L."/>
            <person name="Becker D."/>
            <person name="Lang D."/>
            <person name="Vosolsobe S."/>
            <person name="Rombauts S."/>
            <person name="Wilhelmsson P.K.I."/>
            <person name="Janitza P."/>
            <person name="Kern R."/>
            <person name="Heyl A."/>
            <person name="Rumpler F."/>
            <person name="Villalobos L.I.A.C."/>
            <person name="Clay J.M."/>
            <person name="Skokan R."/>
            <person name="Toyoda A."/>
            <person name="Suzuki Y."/>
            <person name="Kagoshima H."/>
            <person name="Schijlen E."/>
            <person name="Tajeshwar N."/>
            <person name="Catarino B."/>
            <person name="Hetherington A.J."/>
            <person name="Saltykova A."/>
            <person name="Bonnot C."/>
            <person name="Breuninger H."/>
            <person name="Symeonidi A."/>
            <person name="Radhakrishnan G.V."/>
            <person name="Van Nieuwerburgh F."/>
            <person name="Deforce D."/>
            <person name="Chang C."/>
            <person name="Karol K.G."/>
            <person name="Hedrich R."/>
            <person name="Ulvskov P."/>
            <person name="Glockner G."/>
            <person name="Delwiche C.F."/>
            <person name="Petrasek J."/>
            <person name="Van de Peer Y."/>
            <person name="Friml J."/>
            <person name="Beilby M."/>
            <person name="Dolan L."/>
            <person name="Kohara Y."/>
            <person name="Sugano S."/>
            <person name="Fujiyama A."/>
            <person name="Delaux P.-M."/>
            <person name="Quint M."/>
            <person name="TheiBen G."/>
            <person name="Hagemann M."/>
            <person name="Harholt J."/>
            <person name="Dunand C."/>
            <person name="Zachgo S."/>
            <person name="Langdale J."/>
            <person name="Maumus F."/>
            <person name="Straeten D.V.D."/>
            <person name="Gould S.B."/>
            <person name="Rensing S.A."/>
        </authorList>
    </citation>
    <scope>NUCLEOTIDE SEQUENCE [LARGE SCALE GENOMIC DNA]</scope>
    <source>
        <strain evidence="8 9">S276</strain>
    </source>
</reference>
<dbReference type="AlphaFoldDB" id="A0A388LLM4"/>
<dbReference type="Pfam" id="PF01169">
    <property type="entry name" value="GDT1"/>
    <property type="match status" value="2"/>
</dbReference>
<dbReference type="Proteomes" id="UP000265515">
    <property type="component" value="Unassembled WGS sequence"/>
</dbReference>
<dbReference type="Gramene" id="GBG83125">
    <property type="protein sequence ID" value="GBG83125"/>
    <property type="gene ID" value="CBR_g36743"/>
</dbReference>
<dbReference type="InterPro" id="IPR001727">
    <property type="entry name" value="GDT1-like"/>
</dbReference>
<dbReference type="GO" id="GO:0032472">
    <property type="term" value="P:Golgi calcium ion transport"/>
    <property type="evidence" value="ECO:0007669"/>
    <property type="project" value="TreeGrafter"/>
</dbReference>
<evidence type="ECO:0000256" key="5">
    <source>
        <dbReference type="ARBA" id="ARBA00023136"/>
    </source>
</evidence>
<evidence type="ECO:0000256" key="2">
    <source>
        <dbReference type="ARBA" id="ARBA00009190"/>
    </source>
</evidence>
<dbReference type="PANTHER" id="PTHR12608:SF9">
    <property type="entry name" value="GDT1-LIKE PROTEIN 3"/>
    <property type="match status" value="1"/>
</dbReference>
<feature type="transmembrane region" description="Helical" evidence="7">
    <location>
        <begin position="379"/>
        <end position="397"/>
    </location>
</feature>
<keyword evidence="3 7" id="KW-0812">Transmembrane</keyword>
<feature type="transmembrane region" description="Helical" evidence="7">
    <location>
        <begin position="308"/>
        <end position="327"/>
    </location>
</feature>
<keyword evidence="9" id="KW-1185">Reference proteome</keyword>
<evidence type="ECO:0000256" key="3">
    <source>
        <dbReference type="ARBA" id="ARBA00022692"/>
    </source>
</evidence>
<proteinExistence type="inferred from homology"/>
<comment type="subcellular location">
    <subcellularLocation>
        <location evidence="1">Membrane</location>
        <topology evidence="1">Multi-pass membrane protein</topology>
    </subcellularLocation>
</comment>
<dbReference type="PANTHER" id="PTHR12608">
    <property type="entry name" value="TRANSMEMBRANE PROTEIN HTP-1 RELATED"/>
    <property type="match status" value="1"/>
</dbReference>
<evidence type="ECO:0000256" key="1">
    <source>
        <dbReference type="ARBA" id="ARBA00004141"/>
    </source>
</evidence>
<dbReference type="GO" id="GO:1990676">
    <property type="term" value="C:Golgi trans cisterna membrane"/>
    <property type="evidence" value="ECO:0007669"/>
    <property type="project" value="EnsemblPlants"/>
</dbReference>
<organism evidence="8 9">
    <name type="scientific">Chara braunii</name>
    <name type="common">Braun's stonewort</name>
    <dbReference type="NCBI Taxonomy" id="69332"/>
    <lineage>
        <taxon>Eukaryota</taxon>
        <taxon>Viridiplantae</taxon>
        <taxon>Streptophyta</taxon>
        <taxon>Charophyceae</taxon>
        <taxon>Charales</taxon>
        <taxon>Characeae</taxon>
        <taxon>Chara</taxon>
    </lineage>
</organism>
<comment type="similarity">
    <text evidence="2">Belongs to the GDT1 family.</text>
</comment>
<feature type="region of interest" description="Disordered" evidence="6">
    <location>
        <begin position="79"/>
        <end position="163"/>
    </location>
</feature>
<dbReference type="STRING" id="69332.A0A388LLM4"/>
<keyword evidence="5 7" id="KW-0472">Membrane</keyword>
<evidence type="ECO:0008006" key="10">
    <source>
        <dbReference type="Google" id="ProtNLM"/>
    </source>
</evidence>
<dbReference type="EMBL" id="BFEA01000429">
    <property type="protein sequence ID" value="GBG83125.1"/>
    <property type="molecule type" value="Genomic_DNA"/>
</dbReference>
<evidence type="ECO:0000313" key="9">
    <source>
        <dbReference type="Proteomes" id="UP000265515"/>
    </source>
</evidence>
<protein>
    <recommendedName>
        <fullName evidence="10">GDT1 family protein</fullName>
    </recommendedName>
</protein>